<gene>
    <name evidence="4" type="ORF">DX873_10240</name>
</gene>
<sequence length="242" mass="28031">MKISCLIIDDEALARKGLQAYVQEIDFLELKGLCKNAIQANTILKTESIDLVFLDIEMPLISGMDFLKSLQNPPKVIFTTAYTEYAVESFEYDVVDYLVKPISMERFLQACNKAFSVIVGNQENKDNTAEREMDEEYLFVKIDKELVRIKYRDILFIEGMQNYIKIHTESKMYTAHLPLKNAFEMMPKTKFFQVHKSYIVALDKVQIISGNMLVISTHKIPIGRTKKDEVLKLLTKNKLLRK</sequence>
<dbReference type="Pfam" id="PF04397">
    <property type="entry name" value="LytTR"/>
    <property type="match status" value="1"/>
</dbReference>
<dbReference type="PROSITE" id="PS50110">
    <property type="entry name" value="RESPONSE_REGULATORY"/>
    <property type="match status" value="1"/>
</dbReference>
<dbReference type="Proteomes" id="UP000261828">
    <property type="component" value="Unassembled WGS sequence"/>
</dbReference>
<evidence type="ECO:0000256" key="1">
    <source>
        <dbReference type="PROSITE-ProRule" id="PRU00169"/>
    </source>
</evidence>
<evidence type="ECO:0000259" key="2">
    <source>
        <dbReference type="PROSITE" id="PS50110"/>
    </source>
</evidence>
<dbReference type="Pfam" id="PF00072">
    <property type="entry name" value="Response_reg"/>
    <property type="match status" value="1"/>
</dbReference>
<dbReference type="AlphaFoldDB" id="A0A371JQE9"/>
<comment type="caution">
    <text evidence="4">The sequence shown here is derived from an EMBL/GenBank/DDBJ whole genome shotgun (WGS) entry which is preliminary data.</text>
</comment>
<dbReference type="GO" id="GO:0003677">
    <property type="term" value="F:DNA binding"/>
    <property type="evidence" value="ECO:0007669"/>
    <property type="project" value="UniProtKB-KW"/>
</dbReference>
<dbReference type="EMBL" id="QTJX01000002">
    <property type="protein sequence ID" value="RDY59734.1"/>
    <property type="molecule type" value="Genomic_DNA"/>
</dbReference>
<feature type="domain" description="HTH LytTR-type" evidence="3">
    <location>
        <begin position="138"/>
        <end position="236"/>
    </location>
</feature>
<reference evidence="4 5" key="1">
    <citation type="submission" date="2018-08" db="EMBL/GenBank/DDBJ databases">
        <title>Muricauda nanhaiensis sp. nov., isolated from seawater of the South China Sea.</title>
        <authorList>
            <person name="Dang Y."/>
        </authorList>
    </citation>
    <scope>NUCLEOTIDE SEQUENCE [LARGE SCALE GENOMIC DNA]</scope>
    <source>
        <strain evidence="4 5">SM1704</strain>
    </source>
</reference>
<feature type="domain" description="Response regulatory" evidence="2">
    <location>
        <begin position="4"/>
        <end position="115"/>
    </location>
</feature>
<dbReference type="InterPro" id="IPR001789">
    <property type="entry name" value="Sig_transdc_resp-reg_receiver"/>
</dbReference>
<dbReference type="Gene3D" id="2.40.50.1020">
    <property type="entry name" value="LytTr DNA-binding domain"/>
    <property type="match status" value="1"/>
</dbReference>
<keyword evidence="4" id="KW-0238">DNA-binding</keyword>
<evidence type="ECO:0000313" key="5">
    <source>
        <dbReference type="Proteomes" id="UP000261828"/>
    </source>
</evidence>
<keyword evidence="5" id="KW-1185">Reference proteome</keyword>
<name>A0A371JQE9_9FLAO</name>
<dbReference type="RefSeq" id="WP_116184347.1">
    <property type="nucleotide sequence ID" value="NZ_QTJX01000002.1"/>
</dbReference>
<evidence type="ECO:0000259" key="3">
    <source>
        <dbReference type="PROSITE" id="PS50930"/>
    </source>
</evidence>
<proteinExistence type="predicted"/>
<dbReference type="Gene3D" id="3.40.50.2300">
    <property type="match status" value="1"/>
</dbReference>
<evidence type="ECO:0000313" key="4">
    <source>
        <dbReference type="EMBL" id="RDY59734.1"/>
    </source>
</evidence>
<dbReference type="InterPro" id="IPR007492">
    <property type="entry name" value="LytTR_DNA-bd_dom"/>
</dbReference>
<organism evidence="4 5">
    <name type="scientific">Flagellimonas nanhaiensis</name>
    <dbReference type="NCBI Taxonomy" id="2292706"/>
    <lineage>
        <taxon>Bacteria</taxon>
        <taxon>Pseudomonadati</taxon>
        <taxon>Bacteroidota</taxon>
        <taxon>Flavobacteriia</taxon>
        <taxon>Flavobacteriales</taxon>
        <taxon>Flavobacteriaceae</taxon>
        <taxon>Flagellimonas</taxon>
    </lineage>
</organism>
<dbReference type="PROSITE" id="PS50930">
    <property type="entry name" value="HTH_LYTTR"/>
    <property type="match status" value="1"/>
</dbReference>
<dbReference type="PANTHER" id="PTHR37299">
    <property type="entry name" value="TRANSCRIPTIONAL REGULATOR-RELATED"/>
    <property type="match status" value="1"/>
</dbReference>
<feature type="modified residue" description="4-aspartylphosphate" evidence="1">
    <location>
        <position position="55"/>
    </location>
</feature>
<dbReference type="SUPFAM" id="SSF52172">
    <property type="entry name" value="CheY-like"/>
    <property type="match status" value="1"/>
</dbReference>
<dbReference type="SMART" id="SM00850">
    <property type="entry name" value="LytTR"/>
    <property type="match status" value="1"/>
</dbReference>
<accession>A0A371JQE9</accession>
<keyword evidence="1" id="KW-0597">Phosphoprotein</keyword>
<dbReference type="InterPro" id="IPR011006">
    <property type="entry name" value="CheY-like_superfamily"/>
</dbReference>
<dbReference type="InterPro" id="IPR046947">
    <property type="entry name" value="LytR-like"/>
</dbReference>
<dbReference type="OrthoDB" id="2168082at2"/>
<dbReference type="GO" id="GO:0000156">
    <property type="term" value="F:phosphorelay response regulator activity"/>
    <property type="evidence" value="ECO:0007669"/>
    <property type="project" value="InterPro"/>
</dbReference>
<dbReference type="PANTHER" id="PTHR37299:SF1">
    <property type="entry name" value="STAGE 0 SPORULATION PROTEIN A HOMOLOG"/>
    <property type="match status" value="1"/>
</dbReference>
<dbReference type="SMART" id="SM00448">
    <property type="entry name" value="REC"/>
    <property type="match status" value="1"/>
</dbReference>
<protein>
    <submittedName>
        <fullName evidence="4">DNA-binding response regulator</fullName>
    </submittedName>
</protein>